<proteinExistence type="predicted"/>
<dbReference type="Gene3D" id="1.10.260.40">
    <property type="entry name" value="lambda repressor-like DNA-binding domains"/>
    <property type="match status" value="1"/>
</dbReference>
<keyword evidence="4" id="KW-1185">Reference proteome</keyword>
<name>A0ABW3JXL0_9BACT</name>
<dbReference type="SMART" id="SM00530">
    <property type="entry name" value="HTH_XRE"/>
    <property type="match status" value="1"/>
</dbReference>
<dbReference type="RefSeq" id="WP_377575753.1">
    <property type="nucleotide sequence ID" value="NZ_JBHTKA010000001.1"/>
</dbReference>
<dbReference type="SUPFAM" id="SSF47413">
    <property type="entry name" value="lambda repressor-like DNA-binding domains"/>
    <property type="match status" value="1"/>
</dbReference>
<protein>
    <submittedName>
        <fullName evidence="3">Helix-turn-helix domain-containing protein</fullName>
    </submittedName>
</protein>
<comment type="caution">
    <text evidence="3">The sequence shown here is derived from an EMBL/GenBank/DDBJ whole genome shotgun (WGS) entry which is preliminary data.</text>
</comment>
<dbReference type="EMBL" id="JBHTKA010000001">
    <property type="protein sequence ID" value="MFD0998674.1"/>
    <property type="molecule type" value="Genomic_DNA"/>
</dbReference>
<organism evidence="3 4">
    <name type="scientific">Ohtaekwangia kribbensis</name>
    <dbReference type="NCBI Taxonomy" id="688913"/>
    <lineage>
        <taxon>Bacteria</taxon>
        <taxon>Pseudomonadati</taxon>
        <taxon>Bacteroidota</taxon>
        <taxon>Cytophagia</taxon>
        <taxon>Cytophagales</taxon>
        <taxon>Fulvivirgaceae</taxon>
        <taxon>Ohtaekwangia</taxon>
    </lineage>
</organism>
<dbReference type="InterPro" id="IPR001387">
    <property type="entry name" value="Cro/C1-type_HTH"/>
</dbReference>
<gene>
    <name evidence="3" type="ORF">ACFQ21_05120</name>
</gene>
<keyword evidence="1" id="KW-0238">DNA-binding</keyword>
<evidence type="ECO:0000313" key="4">
    <source>
        <dbReference type="Proteomes" id="UP001597112"/>
    </source>
</evidence>
<accession>A0ABW3JXL0</accession>
<dbReference type="PANTHER" id="PTHR46797:SF1">
    <property type="entry name" value="METHYLPHOSPHONATE SYNTHASE"/>
    <property type="match status" value="1"/>
</dbReference>
<reference evidence="4" key="1">
    <citation type="journal article" date="2019" name="Int. J. Syst. Evol. Microbiol.">
        <title>The Global Catalogue of Microorganisms (GCM) 10K type strain sequencing project: providing services to taxonomists for standard genome sequencing and annotation.</title>
        <authorList>
            <consortium name="The Broad Institute Genomics Platform"/>
            <consortium name="The Broad Institute Genome Sequencing Center for Infectious Disease"/>
            <person name="Wu L."/>
            <person name="Ma J."/>
        </authorList>
    </citation>
    <scope>NUCLEOTIDE SEQUENCE [LARGE SCALE GENOMIC DNA]</scope>
    <source>
        <strain evidence="4">CCUG 58938</strain>
    </source>
</reference>
<dbReference type="Pfam" id="PF01381">
    <property type="entry name" value="HTH_3"/>
    <property type="match status" value="1"/>
</dbReference>
<evidence type="ECO:0000256" key="1">
    <source>
        <dbReference type="ARBA" id="ARBA00023125"/>
    </source>
</evidence>
<dbReference type="PANTHER" id="PTHR46797">
    <property type="entry name" value="HTH-TYPE TRANSCRIPTIONAL REGULATOR"/>
    <property type="match status" value="1"/>
</dbReference>
<feature type="domain" description="HTH cro/C1-type" evidence="2">
    <location>
        <begin position="7"/>
        <end position="61"/>
    </location>
</feature>
<evidence type="ECO:0000313" key="3">
    <source>
        <dbReference type="EMBL" id="MFD0998674.1"/>
    </source>
</evidence>
<sequence length="98" mass="11272">MKIGKAIKLLLDQRKMSQKDLAEKIGKSETSLSQIMQDKAQPRKDTLEAIATALGVNTKMLLMLSVDREDLPENKRDHYEILTKIINHIFLENQHETK</sequence>
<dbReference type="InterPro" id="IPR010982">
    <property type="entry name" value="Lambda_DNA-bd_dom_sf"/>
</dbReference>
<evidence type="ECO:0000259" key="2">
    <source>
        <dbReference type="PROSITE" id="PS50943"/>
    </source>
</evidence>
<dbReference type="CDD" id="cd00093">
    <property type="entry name" value="HTH_XRE"/>
    <property type="match status" value="1"/>
</dbReference>
<dbReference type="Proteomes" id="UP001597112">
    <property type="component" value="Unassembled WGS sequence"/>
</dbReference>
<dbReference type="PROSITE" id="PS50943">
    <property type="entry name" value="HTH_CROC1"/>
    <property type="match status" value="1"/>
</dbReference>
<dbReference type="InterPro" id="IPR050807">
    <property type="entry name" value="TransReg_Diox_bact_type"/>
</dbReference>